<dbReference type="EMBL" id="SZQL01000001">
    <property type="protein sequence ID" value="TKK71619.1"/>
    <property type="molecule type" value="Genomic_DNA"/>
</dbReference>
<protein>
    <submittedName>
        <fullName evidence="1">Uncharacterized protein</fullName>
    </submittedName>
</protein>
<name>A0A4U3LAC9_9BACT</name>
<dbReference type="Proteomes" id="UP000305848">
    <property type="component" value="Unassembled WGS sequence"/>
</dbReference>
<sequence>MGVHFILPPQYQLSEVFNFPNHFLPGISASAPEVKDKGSSPEQSMYVRAIAYLFTMEQKGKHAL</sequence>
<reference evidence="1 2" key="1">
    <citation type="submission" date="2019-05" db="EMBL/GenBank/DDBJ databases">
        <title>Panacibacter sp. strain 17mud1-8 Genome sequencing and assembly.</title>
        <authorList>
            <person name="Chhetri G."/>
        </authorList>
    </citation>
    <scope>NUCLEOTIDE SEQUENCE [LARGE SCALE GENOMIC DNA]</scope>
    <source>
        <strain evidence="1 2">17mud1-8</strain>
    </source>
</reference>
<proteinExistence type="predicted"/>
<evidence type="ECO:0000313" key="1">
    <source>
        <dbReference type="EMBL" id="TKK71619.1"/>
    </source>
</evidence>
<evidence type="ECO:0000313" key="2">
    <source>
        <dbReference type="Proteomes" id="UP000305848"/>
    </source>
</evidence>
<dbReference type="AlphaFoldDB" id="A0A4U3LAC9"/>
<organism evidence="1 2">
    <name type="scientific">Ilyomonas limi</name>
    <dbReference type="NCBI Taxonomy" id="2575867"/>
    <lineage>
        <taxon>Bacteria</taxon>
        <taxon>Pseudomonadati</taxon>
        <taxon>Bacteroidota</taxon>
        <taxon>Chitinophagia</taxon>
        <taxon>Chitinophagales</taxon>
        <taxon>Chitinophagaceae</taxon>
        <taxon>Ilyomonas</taxon>
    </lineage>
</organism>
<accession>A0A4U3LAC9</accession>
<comment type="caution">
    <text evidence="1">The sequence shown here is derived from an EMBL/GenBank/DDBJ whole genome shotgun (WGS) entry which is preliminary data.</text>
</comment>
<keyword evidence="2" id="KW-1185">Reference proteome</keyword>
<gene>
    <name evidence="1" type="ORF">FC093_00930</name>
</gene>